<accession>A0A4Y2E145</accession>
<protein>
    <submittedName>
        <fullName evidence="1">Uncharacterized protein</fullName>
    </submittedName>
</protein>
<dbReference type="Proteomes" id="UP000499080">
    <property type="component" value="Unassembled WGS sequence"/>
</dbReference>
<keyword evidence="2" id="KW-1185">Reference proteome</keyword>
<organism evidence="1 2">
    <name type="scientific">Araneus ventricosus</name>
    <name type="common">Orbweaver spider</name>
    <name type="synonym">Epeira ventricosa</name>
    <dbReference type="NCBI Taxonomy" id="182803"/>
    <lineage>
        <taxon>Eukaryota</taxon>
        <taxon>Metazoa</taxon>
        <taxon>Ecdysozoa</taxon>
        <taxon>Arthropoda</taxon>
        <taxon>Chelicerata</taxon>
        <taxon>Arachnida</taxon>
        <taxon>Araneae</taxon>
        <taxon>Araneomorphae</taxon>
        <taxon>Entelegynae</taxon>
        <taxon>Araneoidea</taxon>
        <taxon>Araneidae</taxon>
        <taxon>Araneus</taxon>
    </lineage>
</organism>
<dbReference type="EMBL" id="BGPR01168673">
    <property type="protein sequence ID" value="GBM22860.1"/>
    <property type="molecule type" value="Genomic_DNA"/>
</dbReference>
<comment type="caution">
    <text evidence="1">The sequence shown here is derived from an EMBL/GenBank/DDBJ whole genome shotgun (WGS) entry which is preliminary data.</text>
</comment>
<feature type="non-terminal residue" evidence="1">
    <location>
        <position position="67"/>
    </location>
</feature>
<sequence>MSDTTRPSSIKKESIRSLTRLTLLLTKFLTSVQDALHPVTSLWTAGSGSDELQEPQISLSFVPITKV</sequence>
<dbReference type="AlphaFoldDB" id="A0A4Y2E145"/>
<gene>
    <name evidence="1" type="ORF">AVEN_254351_1</name>
</gene>
<name>A0A4Y2E145_ARAVE</name>
<reference evidence="1 2" key="1">
    <citation type="journal article" date="2019" name="Sci. Rep.">
        <title>Orb-weaving spider Araneus ventricosus genome elucidates the spidroin gene catalogue.</title>
        <authorList>
            <person name="Kono N."/>
            <person name="Nakamura H."/>
            <person name="Ohtoshi R."/>
            <person name="Moran D.A.P."/>
            <person name="Shinohara A."/>
            <person name="Yoshida Y."/>
            <person name="Fujiwara M."/>
            <person name="Mori M."/>
            <person name="Tomita M."/>
            <person name="Arakawa K."/>
        </authorList>
    </citation>
    <scope>NUCLEOTIDE SEQUENCE [LARGE SCALE GENOMIC DNA]</scope>
</reference>
<evidence type="ECO:0000313" key="2">
    <source>
        <dbReference type="Proteomes" id="UP000499080"/>
    </source>
</evidence>
<proteinExistence type="predicted"/>
<evidence type="ECO:0000313" key="1">
    <source>
        <dbReference type="EMBL" id="GBM22860.1"/>
    </source>
</evidence>